<proteinExistence type="inferred from homology"/>
<name>A0A2A9PJS4_OPHUN</name>
<dbReference type="Proteomes" id="UP000037136">
    <property type="component" value="Unassembled WGS sequence"/>
</dbReference>
<dbReference type="Gene3D" id="3.20.20.380">
    <property type="entry name" value="Copper homeostasis (CutC) domain"/>
    <property type="match status" value="1"/>
</dbReference>
<dbReference type="Pfam" id="PF03932">
    <property type="entry name" value="CutC"/>
    <property type="match status" value="2"/>
</dbReference>
<dbReference type="GO" id="GO:0005507">
    <property type="term" value="F:copper ion binding"/>
    <property type="evidence" value="ECO:0007669"/>
    <property type="project" value="TreeGrafter"/>
</dbReference>
<sequence length="305" mass="33266">MPPPNRPRYRRMPLEVAVFSPAAALQAQRLGANRIELNATGSYSVGGLTPPVSDLVQLLARRELNIPVHIMIRPRAAPEDGSPDFMYSDEEIVQMVRSIHDFKDARVMNPLFGDRFVVGALRLSSGHSSDGSDDGSSTSPLSHVRIDQDVCRIFVNEAKPFRCVFHRAFDAIAAASRSVDGGQLLLHLGFEGVLTAGGLYGTCCDTDNVDEVDHMCHRLAGRVNIIVGGGLRRHNVGPAASQLAVYDDNTVWFHTSAVQVRDGVVTEDIDTDELHGLVNQLALTSPAWKDPAGHWLRVYGPGARR</sequence>
<evidence type="ECO:0000313" key="3">
    <source>
        <dbReference type="EMBL" id="PFH61291.1"/>
    </source>
</evidence>
<evidence type="ECO:0000256" key="1">
    <source>
        <dbReference type="ARBA" id="ARBA00007768"/>
    </source>
</evidence>
<gene>
    <name evidence="3" type="ORF">XA68_17804</name>
</gene>
<dbReference type="SUPFAM" id="SSF110395">
    <property type="entry name" value="CutC-like"/>
    <property type="match status" value="1"/>
</dbReference>
<dbReference type="OrthoDB" id="7392499at2759"/>
<reference evidence="3 4" key="1">
    <citation type="journal article" date="2015" name="BMC Genomics">
        <title>Gene expression during zombie ant biting behavior reflects the complexity underlying fungal parasitic behavioral manipulation.</title>
        <authorList>
            <person name="de Bekker C."/>
            <person name="Ohm R.A."/>
            <person name="Loreto R.G."/>
            <person name="Sebastian A."/>
            <person name="Albert I."/>
            <person name="Merrow M."/>
            <person name="Brachmann A."/>
            <person name="Hughes D.P."/>
        </authorList>
    </citation>
    <scope>NUCLEOTIDE SEQUENCE [LARGE SCALE GENOMIC DNA]</scope>
    <source>
        <strain evidence="3 4">SC16a</strain>
    </source>
</reference>
<dbReference type="InterPro" id="IPR005627">
    <property type="entry name" value="CutC-like"/>
</dbReference>
<reference evidence="3 4" key="2">
    <citation type="journal article" date="2017" name="Sci. Rep.">
        <title>Ant-infecting Ophiocordyceps genomes reveal a high diversity of potential behavioral manipulation genes and a possible major role for enterotoxins.</title>
        <authorList>
            <person name="de Bekker C."/>
            <person name="Ohm R.A."/>
            <person name="Evans H.C."/>
            <person name="Brachmann A."/>
            <person name="Hughes D.P."/>
        </authorList>
    </citation>
    <scope>NUCLEOTIDE SEQUENCE [LARGE SCALE GENOMIC DNA]</scope>
    <source>
        <strain evidence="3 4">SC16a</strain>
    </source>
</reference>
<organism evidence="3 4">
    <name type="scientific">Ophiocordyceps unilateralis</name>
    <name type="common">Zombie-ant fungus</name>
    <name type="synonym">Torrubia unilateralis</name>
    <dbReference type="NCBI Taxonomy" id="268505"/>
    <lineage>
        <taxon>Eukaryota</taxon>
        <taxon>Fungi</taxon>
        <taxon>Dikarya</taxon>
        <taxon>Ascomycota</taxon>
        <taxon>Pezizomycotina</taxon>
        <taxon>Sordariomycetes</taxon>
        <taxon>Hypocreomycetidae</taxon>
        <taxon>Hypocreales</taxon>
        <taxon>Ophiocordycipitaceae</taxon>
        <taxon>Ophiocordyceps</taxon>
    </lineage>
</organism>
<accession>A0A2A9PJS4</accession>
<dbReference type="STRING" id="268505.A0A2A9PJS4"/>
<dbReference type="PANTHER" id="PTHR12598:SF0">
    <property type="entry name" value="COPPER HOMEOSTASIS PROTEIN CUTC HOMOLOG"/>
    <property type="match status" value="1"/>
</dbReference>
<dbReference type="AlphaFoldDB" id="A0A2A9PJS4"/>
<evidence type="ECO:0000256" key="2">
    <source>
        <dbReference type="ARBA" id="ARBA00019014"/>
    </source>
</evidence>
<comment type="caution">
    <text evidence="3">The sequence shown here is derived from an EMBL/GenBank/DDBJ whole genome shotgun (WGS) entry which is preliminary data.</text>
</comment>
<protein>
    <recommendedName>
        <fullName evidence="2">Copper homeostasis protein cutC homolog</fullName>
    </recommendedName>
</protein>
<dbReference type="EMBL" id="LAZP02000080">
    <property type="protein sequence ID" value="PFH61291.1"/>
    <property type="molecule type" value="Genomic_DNA"/>
</dbReference>
<evidence type="ECO:0000313" key="4">
    <source>
        <dbReference type="Proteomes" id="UP000037136"/>
    </source>
</evidence>
<comment type="similarity">
    <text evidence="1">Belongs to the CutC family.</text>
</comment>
<keyword evidence="4" id="KW-1185">Reference proteome</keyword>
<dbReference type="InterPro" id="IPR036822">
    <property type="entry name" value="CutC-like_dom_sf"/>
</dbReference>
<dbReference type="PANTHER" id="PTHR12598">
    <property type="entry name" value="COPPER HOMEOSTASIS PROTEIN CUTC"/>
    <property type="match status" value="1"/>
</dbReference>